<gene>
    <name evidence="10" type="primary">PPP1R12A</name>
    <name evidence="10" type="ORF">RLOC_00000629</name>
</gene>
<keyword evidence="4 6" id="KW-0040">ANK repeat</keyword>
<feature type="domain" description="cGMP-dependent protein kinase interacting" evidence="9">
    <location>
        <begin position="934"/>
        <end position="1033"/>
    </location>
</feature>
<dbReference type="FunFam" id="1.25.40.20:FF:000004">
    <property type="entry name" value="Phosphatase 1 regulatory subunit 12A"/>
    <property type="match status" value="1"/>
</dbReference>
<feature type="compositionally biased region" description="Low complexity" evidence="8">
    <location>
        <begin position="468"/>
        <end position="479"/>
    </location>
</feature>
<feature type="compositionally biased region" description="Basic and acidic residues" evidence="8">
    <location>
        <begin position="318"/>
        <end position="329"/>
    </location>
</feature>
<dbReference type="CDD" id="cd21944">
    <property type="entry name" value="IPD_MYPT1"/>
    <property type="match status" value="1"/>
</dbReference>
<evidence type="ECO:0000256" key="5">
    <source>
        <dbReference type="PIRNR" id="PIRNR038141"/>
    </source>
</evidence>
<evidence type="ECO:0000313" key="10">
    <source>
        <dbReference type="EMBL" id="OWK63031.1"/>
    </source>
</evidence>
<dbReference type="PANTHER" id="PTHR24179:SF20">
    <property type="entry name" value="PROTEIN PHOSPHATASE 1 REGULATORY SUBUNIT 12A"/>
    <property type="match status" value="1"/>
</dbReference>
<dbReference type="PANTHER" id="PTHR24179">
    <property type="entry name" value="PROTEIN PHOSPHATASE 1 REGULATORY SUBUNIT 12"/>
    <property type="match status" value="1"/>
</dbReference>
<dbReference type="SMART" id="SM00248">
    <property type="entry name" value="ANK"/>
    <property type="match status" value="6"/>
</dbReference>
<name>A0A218VBD6_9PASE</name>
<dbReference type="GO" id="GO:0019901">
    <property type="term" value="F:protein kinase binding"/>
    <property type="evidence" value="ECO:0007669"/>
    <property type="project" value="InterPro"/>
</dbReference>
<dbReference type="InterPro" id="IPR031775">
    <property type="entry name" value="PRKG1_interact"/>
</dbReference>
<evidence type="ECO:0000256" key="7">
    <source>
        <dbReference type="SAM" id="Coils"/>
    </source>
</evidence>
<dbReference type="InterPro" id="IPR017401">
    <property type="entry name" value="MYPT1/MYPT2/Mbs85"/>
</dbReference>
<dbReference type="STRING" id="299123.ENSLSDP00000023947"/>
<evidence type="ECO:0000256" key="2">
    <source>
        <dbReference type="ARBA" id="ARBA00022490"/>
    </source>
</evidence>
<dbReference type="GO" id="GO:0031672">
    <property type="term" value="C:A band"/>
    <property type="evidence" value="ECO:0007669"/>
    <property type="project" value="TreeGrafter"/>
</dbReference>
<feature type="compositionally biased region" description="Basic and acidic residues" evidence="8">
    <location>
        <begin position="721"/>
        <end position="769"/>
    </location>
</feature>
<dbReference type="PROSITE" id="PS50088">
    <property type="entry name" value="ANK_REPEAT"/>
    <property type="match status" value="4"/>
</dbReference>
<evidence type="ECO:0000256" key="6">
    <source>
        <dbReference type="PROSITE-ProRule" id="PRU00023"/>
    </source>
</evidence>
<organism evidence="10 11">
    <name type="scientific">Lonchura striata</name>
    <name type="common">white-rumped munia</name>
    <dbReference type="NCBI Taxonomy" id="40157"/>
    <lineage>
        <taxon>Eukaryota</taxon>
        <taxon>Metazoa</taxon>
        <taxon>Chordata</taxon>
        <taxon>Craniata</taxon>
        <taxon>Vertebrata</taxon>
        <taxon>Euteleostomi</taxon>
        <taxon>Archelosauria</taxon>
        <taxon>Archosauria</taxon>
        <taxon>Dinosauria</taxon>
        <taxon>Saurischia</taxon>
        <taxon>Theropoda</taxon>
        <taxon>Coelurosauria</taxon>
        <taxon>Aves</taxon>
        <taxon>Neognathae</taxon>
        <taxon>Neoaves</taxon>
        <taxon>Telluraves</taxon>
        <taxon>Australaves</taxon>
        <taxon>Passeriformes</taxon>
        <taxon>Passeroidea</taxon>
        <taxon>Estrildidae</taxon>
        <taxon>Estrildinae</taxon>
        <taxon>Lonchura</taxon>
    </lineage>
</organism>
<feature type="compositionally biased region" description="Low complexity" evidence="8">
    <location>
        <begin position="774"/>
        <end position="797"/>
    </location>
</feature>
<protein>
    <recommendedName>
        <fullName evidence="5">Protein phosphatase 1 regulatory subunit</fullName>
    </recommendedName>
</protein>
<feature type="compositionally biased region" description="Low complexity" evidence="8">
    <location>
        <begin position="569"/>
        <end position="583"/>
    </location>
</feature>
<keyword evidence="11" id="KW-1185">Reference proteome</keyword>
<feature type="compositionally biased region" description="Low complexity" evidence="8">
    <location>
        <begin position="376"/>
        <end position="400"/>
    </location>
</feature>
<evidence type="ECO:0000256" key="8">
    <source>
        <dbReference type="SAM" id="MobiDB-lite"/>
    </source>
</evidence>
<comment type="subunit">
    <text evidence="5">PP1 comprises a catalytic subunit, and one or several targeting or regulatory subunits.</text>
</comment>
<feature type="compositionally biased region" description="Basic and acidic residues" evidence="8">
    <location>
        <begin position="816"/>
        <end position="841"/>
    </location>
</feature>
<feature type="compositionally biased region" description="Basic and acidic residues" evidence="8">
    <location>
        <begin position="480"/>
        <end position="490"/>
    </location>
</feature>
<keyword evidence="2 5" id="KW-0963">Cytoplasm</keyword>
<dbReference type="SUPFAM" id="SSF48403">
    <property type="entry name" value="Ankyrin repeat"/>
    <property type="match status" value="1"/>
</dbReference>
<evidence type="ECO:0000259" key="9">
    <source>
        <dbReference type="Pfam" id="PF15898"/>
    </source>
</evidence>
<feature type="compositionally biased region" description="Acidic residues" evidence="8">
    <location>
        <begin position="357"/>
        <end position="369"/>
    </location>
</feature>
<dbReference type="Pfam" id="PF12796">
    <property type="entry name" value="Ank_2"/>
    <property type="match status" value="2"/>
</dbReference>
<feature type="compositionally biased region" description="Polar residues" evidence="8">
    <location>
        <begin position="798"/>
        <end position="812"/>
    </location>
</feature>
<feature type="compositionally biased region" description="Basic and acidic residues" evidence="8">
    <location>
        <begin position="532"/>
        <end position="542"/>
    </location>
</feature>
<feature type="compositionally biased region" description="Polar residues" evidence="8">
    <location>
        <begin position="543"/>
        <end position="558"/>
    </location>
</feature>
<feature type="repeat" description="ANK" evidence="6">
    <location>
        <begin position="72"/>
        <end position="104"/>
    </location>
</feature>
<dbReference type="GO" id="GO:0007165">
    <property type="term" value="P:signal transduction"/>
    <property type="evidence" value="ECO:0007669"/>
    <property type="project" value="InterPro"/>
</dbReference>
<proteinExistence type="predicted"/>
<dbReference type="EMBL" id="MUZQ01000017">
    <property type="protein sequence ID" value="OWK63031.1"/>
    <property type="molecule type" value="Genomic_DNA"/>
</dbReference>
<reference evidence="10 11" key="1">
    <citation type="submission" date="2017-05" db="EMBL/GenBank/DDBJ databases">
        <title>Genome of assembly of the Bengalese finch, Lonchura striata domestica.</title>
        <authorList>
            <person name="Colquitt B.M."/>
            <person name="Brainard M.S."/>
        </authorList>
    </citation>
    <scope>NUCLEOTIDE SEQUENCE [LARGE SCALE GENOMIC DNA]</scope>
    <source>
        <strain evidence="10">White83orange57</strain>
    </source>
</reference>
<feature type="repeat" description="ANK" evidence="6">
    <location>
        <begin position="105"/>
        <end position="137"/>
    </location>
</feature>
<feature type="compositionally biased region" description="Basic residues" evidence="8">
    <location>
        <begin position="842"/>
        <end position="853"/>
    </location>
</feature>
<dbReference type="GeneID" id="110469380"/>
<dbReference type="RefSeq" id="XP_021383735.1">
    <property type="nucleotide sequence ID" value="XM_021528060.2"/>
</dbReference>
<feature type="compositionally biased region" description="Polar residues" evidence="8">
    <location>
        <begin position="606"/>
        <end position="615"/>
    </location>
</feature>
<dbReference type="FunFam" id="1.25.40.20:FF:000876">
    <property type="entry name" value="Protein phosphatase 1 regulatory subunit 12A"/>
    <property type="match status" value="1"/>
</dbReference>
<feature type="coiled-coil region" evidence="7">
    <location>
        <begin position="939"/>
        <end position="1020"/>
    </location>
</feature>
<feature type="compositionally biased region" description="Basic and acidic residues" evidence="8">
    <location>
        <begin position="868"/>
        <end position="884"/>
    </location>
</feature>
<feature type="compositionally biased region" description="Polar residues" evidence="8">
    <location>
        <begin position="302"/>
        <end position="316"/>
    </location>
</feature>
<dbReference type="GO" id="GO:0019208">
    <property type="term" value="F:phosphatase regulator activity"/>
    <property type="evidence" value="ECO:0007669"/>
    <property type="project" value="UniProtKB-UniRule"/>
</dbReference>
<keyword evidence="7" id="KW-0175">Coiled coil</keyword>
<feature type="compositionally biased region" description="Basic residues" evidence="8">
    <location>
        <begin position="686"/>
        <end position="696"/>
    </location>
</feature>
<evidence type="ECO:0000313" key="11">
    <source>
        <dbReference type="Proteomes" id="UP000197619"/>
    </source>
</evidence>
<evidence type="ECO:0000256" key="1">
    <source>
        <dbReference type="ARBA" id="ARBA00004496"/>
    </source>
</evidence>
<dbReference type="GO" id="GO:0004857">
    <property type="term" value="F:enzyme inhibitor activity"/>
    <property type="evidence" value="ECO:0007669"/>
    <property type="project" value="TreeGrafter"/>
</dbReference>
<dbReference type="PROSITE" id="PS50297">
    <property type="entry name" value="ANK_REP_REGION"/>
    <property type="match status" value="4"/>
</dbReference>
<dbReference type="Gene3D" id="1.25.40.20">
    <property type="entry name" value="Ankyrin repeat-containing domain"/>
    <property type="match status" value="2"/>
</dbReference>
<dbReference type="InterPro" id="IPR036770">
    <property type="entry name" value="Ankyrin_rpt-contain_sf"/>
</dbReference>
<evidence type="ECO:0000256" key="3">
    <source>
        <dbReference type="ARBA" id="ARBA00022737"/>
    </source>
</evidence>
<feature type="compositionally biased region" description="Basic and acidic residues" evidence="8">
    <location>
        <begin position="676"/>
        <end position="685"/>
    </location>
</feature>
<dbReference type="CTD" id="4659"/>
<dbReference type="PIRSF" id="PIRSF038141">
    <property type="entry name" value="PP1_12ABC_vert"/>
    <property type="match status" value="1"/>
</dbReference>
<feature type="repeat" description="ANK" evidence="6">
    <location>
        <begin position="231"/>
        <end position="263"/>
    </location>
</feature>
<comment type="caution">
    <text evidence="10">The sequence shown here is derived from an EMBL/GenBank/DDBJ whole genome shotgun (WGS) entry which is preliminary data.</text>
</comment>
<feature type="compositionally biased region" description="Basic and acidic residues" evidence="8">
    <location>
        <begin position="291"/>
        <end position="300"/>
    </location>
</feature>
<dbReference type="Pfam" id="PF15898">
    <property type="entry name" value="PRKG1_interact"/>
    <property type="match status" value="1"/>
</dbReference>
<sequence length="1033" mass="115047">MKMADAKQKRNEQLKRWIGSETDLEPPVVKRKKTKVKFDDGAVFLAACSSGDTEEVLRLLERGADINYANVDGLTALHQACIDDNVDMVKFLVENGANINQPDNEGWIPLHAAASCGYLDIAEYLISQGAHVGAVNSEGDTPLDIAEEEAMEELLQNEVNRQGVDIESARKEEERIMLRDARQWLNSGHINDVRHAKSGGTALHVAAAKGYTEVLKLLIQAHYDVNIKDYDGWTPLHAAAHWGKEEACRILVENLCDMEAVNKVGQTAFDVADEDILGYLEELQKKQNLLHSEKREKKSPLIESTANMDNNQTQKTFKNKETLIMEQEKNASSIESLEQEKADEEEEGKKDESSCSSEEEEDDDSESEAETDKTKTLAANNANTTSTQSASVAVMAPSVAGGQGAPTSPVKKFPASTTKVSPKDEERKDESPASWRLGLRKTGSYGALAEITASKEAQKEKDSAGVMRSASSPRLSSSLDNKEKEKDGKGTRLAYVAPTIPRRLASTSDIDEKENRDSSASSIRGGSSYTRRKWEEDVKKNSLNEGPTSLNTSYQRSGSFGRRQDDLISSNVPSTASTVTSSAGPQKTLPASTNTTTKSTTGSTSAGVQSSTSNRLWAEDSTEKEKDSVPTAVTVPVAPSVVNAAATTTAMTTATSGTVSSTSEVRERRRSYLTPVRDEESESQRKARSRQARQSRRSTQGVTLTDLQEAEKTIGRSRPTRTREQENEEKEKEEKEKQDKEKQEEKKESETKDDDYRQRYSRTVEEPYHRYRPSSTSTSSSSTSSLSTSTSSLSSSSQLNRPNSLIGITSAYSRSGAKESEREGGKKEEEKEEDKSQPKSIRERRRPREKRRSTGVSFWTQDSDENEQDHQSDSEEGTNKKETQSESLSRYDTGSLSMSAGDRYDSAQGRSGSQSYLEDRKPYCSRLEKDDSPDFKKLYEQILAENEKLKAQLHDTNMELTDLKLQLEKTTQRQERFADRSLLEMEKRERRALERRISEMEEELKMLPDLKADNQRLKDENGALIRVISKLSK</sequence>
<feature type="compositionally biased region" description="Basic and acidic residues" evidence="8">
    <location>
        <begin position="617"/>
        <end position="628"/>
    </location>
</feature>
<dbReference type="KEGG" id="lsr:110469380"/>
<feature type="compositionally biased region" description="Basic and acidic residues" evidence="8">
    <location>
        <begin position="421"/>
        <end position="431"/>
    </location>
</feature>
<feature type="compositionally biased region" description="Polar residues" evidence="8">
    <location>
        <begin position="885"/>
        <end position="898"/>
    </location>
</feature>
<comment type="subcellular location">
    <subcellularLocation>
        <location evidence="1 5">Cytoplasm</location>
    </subcellularLocation>
</comment>
<keyword evidence="3" id="KW-0677">Repeat</keyword>
<dbReference type="Gene3D" id="6.10.250.1820">
    <property type="match status" value="1"/>
</dbReference>
<dbReference type="Proteomes" id="UP000197619">
    <property type="component" value="Unassembled WGS sequence"/>
</dbReference>
<feature type="repeat" description="ANK" evidence="6">
    <location>
        <begin position="198"/>
        <end position="230"/>
    </location>
</feature>
<feature type="compositionally biased region" description="Low complexity" evidence="8">
    <location>
        <begin position="629"/>
        <end position="663"/>
    </location>
</feature>
<accession>A0A218VBD6</accession>
<feature type="region of interest" description="Disordered" evidence="8">
    <location>
        <begin position="290"/>
        <end position="931"/>
    </location>
</feature>
<feature type="compositionally biased region" description="Basic and acidic residues" evidence="8">
    <location>
        <begin position="917"/>
        <end position="931"/>
    </location>
</feature>
<dbReference type="InterPro" id="IPR051226">
    <property type="entry name" value="PP1_Regulatory_Subunit"/>
</dbReference>
<feature type="compositionally biased region" description="Low complexity" evidence="8">
    <location>
        <begin position="592"/>
        <end position="605"/>
    </location>
</feature>
<feature type="compositionally biased region" description="Low complexity" evidence="8">
    <location>
        <begin position="518"/>
        <end position="528"/>
    </location>
</feature>
<dbReference type="Gene3D" id="6.10.140.390">
    <property type="match status" value="1"/>
</dbReference>
<evidence type="ECO:0000256" key="4">
    <source>
        <dbReference type="ARBA" id="ARBA00023043"/>
    </source>
</evidence>
<dbReference type="AlphaFoldDB" id="A0A218VBD6"/>
<dbReference type="GO" id="GO:0030018">
    <property type="term" value="C:Z disc"/>
    <property type="evidence" value="ECO:0007669"/>
    <property type="project" value="TreeGrafter"/>
</dbReference>
<dbReference type="InterPro" id="IPR002110">
    <property type="entry name" value="Ankyrin_rpt"/>
</dbReference>